<dbReference type="EMBL" id="MATO01000012">
    <property type="protein sequence ID" value="OCS93054.1"/>
    <property type="molecule type" value="Genomic_DNA"/>
</dbReference>
<keyword evidence="5" id="KW-0408">Iron</keyword>
<comment type="similarity">
    <text evidence="2">Belongs to the class-V pyridoxal-phosphate-dependent aminotransferase family. NifS/IscS subfamily.</text>
</comment>
<name>A0A1C0Z0S6_9BACL</name>
<dbReference type="InterPro" id="IPR016454">
    <property type="entry name" value="Cysteine_dSase"/>
</dbReference>
<feature type="domain" description="Aminotransferase class V" evidence="8">
    <location>
        <begin position="2"/>
        <end position="349"/>
    </location>
</feature>
<evidence type="ECO:0000313" key="9">
    <source>
        <dbReference type="EMBL" id="OCS93054.1"/>
    </source>
</evidence>
<dbReference type="GO" id="GO:0051536">
    <property type="term" value="F:iron-sulfur cluster binding"/>
    <property type="evidence" value="ECO:0007669"/>
    <property type="project" value="UniProtKB-KW"/>
</dbReference>
<dbReference type="InterPro" id="IPR015424">
    <property type="entry name" value="PyrdxlP-dep_Trfase"/>
</dbReference>
<dbReference type="SUPFAM" id="SSF53383">
    <property type="entry name" value="PLP-dependent transferases"/>
    <property type="match status" value="1"/>
</dbReference>
<proteinExistence type="inferred from homology"/>
<evidence type="ECO:0000256" key="6">
    <source>
        <dbReference type="ARBA" id="ARBA00023014"/>
    </source>
</evidence>
<evidence type="ECO:0000256" key="2">
    <source>
        <dbReference type="ARBA" id="ARBA00006490"/>
    </source>
</evidence>
<dbReference type="GO" id="GO:0003824">
    <property type="term" value="F:catalytic activity"/>
    <property type="evidence" value="ECO:0007669"/>
    <property type="project" value="UniProtKB-ARBA"/>
</dbReference>
<accession>A0A1C0Z0S6</accession>
<keyword evidence="4" id="KW-0663">Pyridoxal phosphate</keyword>
<organism evidence="9 10">
    <name type="scientific">Caryophanon latum</name>
    <dbReference type="NCBI Taxonomy" id="33977"/>
    <lineage>
        <taxon>Bacteria</taxon>
        <taxon>Bacillati</taxon>
        <taxon>Bacillota</taxon>
        <taxon>Bacilli</taxon>
        <taxon>Bacillales</taxon>
        <taxon>Caryophanaceae</taxon>
        <taxon>Caryophanon</taxon>
    </lineage>
</organism>
<evidence type="ECO:0000256" key="3">
    <source>
        <dbReference type="ARBA" id="ARBA00022723"/>
    </source>
</evidence>
<evidence type="ECO:0000256" key="7">
    <source>
        <dbReference type="RuleBase" id="RU004504"/>
    </source>
</evidence>
<comment type="caution">
    <text evidence="9">The sequence shown here is derived from an EMBL/GenBank/DDBJ whole genome shotgun (WGS) entry which is preliminary data.</text>
</comment>
<dbReference type="GO" id="GO:0046872">
    <property type="term" value="F:metal ion binding"/>
    <property type="evidence" value="ECO:0007669"/>
    <property type="project" value="UniProtKB-KW"/>
</dbReference>
<dbReference type="OrthoDB" id="9808002at2"/>
<dbReference type="PROSITE" id="PS00595">
    <property type="entry name" value="AA_TRANSFER_CLASS_5"/>
    <property type="match status" value="1"/>
</dbReference>
<dbReference type="PANTHER" id="PTHR11601">
    <property type="entry name" value="CYSTEINE DESULFURYLASE FAMILY MEMBER"/>
    <property type="match status" value="1"/>
</dbReference>
<dbReference type="InterPro" id="IPR020578">
    <property type="entry name" value="Aminotrans_V_PyrdxlP_BS"/>
</dbReference>
<dbReference type="RefSeq" id="WP_066461950.1">
    <property type="nucleotide sequence ID" value="NZ_MATO01000012.1"/>
</dbReference>
<dbReference type="PIRSF" id="PIRSF005572">
    <property type="entry name" value="NifS"/>
    <property type="match status" value="1"/>
</dbReference>
<sequence>MIYLDFAATTPMLAPAIEAYADAATQLYGNSASLHDAGSIASAYVEAVRKQLAAKLNVVADGITFTGSGTEANALAICSLALAQKKRHIITSQAEHTSVHAAMNYLQRHGFTIERLPLQQDGCIDVAAIEEAITDDTALISVQHVNSEIGAIQPIAAVSKLAKQKNVLLHVDCVQSFCKIALDADVDAMSVSAHKIGGPRGLGAMYVNPRRRTVPLFPGMTHERGLRGGTLDVPSIVAFGAAMTHYTYDVAKQWQLRDAFTARLQQTHVTLIESKRASQLPNIIGLCMRGIEGQLALLHCNAQSIAISTGSACDITSASGTKAIIAMGKTFDEARQFCRISTGITTTEAHMIACADALNSLIHSRHAVQ</sequence>
<dbReference type="InterPro" id="IPR015421">
    <property type="entry name" value="PyrdxlP-dep_Trfase_major"/>
</dbReference>
<dbReference type="InterPro" id="IPR015422">
    <property type="entry name" value="PyrdxlP-dep_Trfase_small"/>
</dbReference>
<dbReference type="Gene3D" id="3.40.640.10">
    <property type="entry name" value="Type I PLP-dependent aspartate aminotransferase-like (Major domain)"/>
    <property type="match status" value="1"/>
</dbReference>
<protein>
    <submittedName>
        <fullName evidence="9">Cysteine desulfurase</fullName>
    </submittedName>
</protein>
<evidence type="ECO:0000256" key="5">
    <source>
        <dbReference type="ARBA" id="ARBA00023004"/>
    </source>
</evidence>
<comment type="cofactor">
    <cofactor evidence="1 7">
        <name>pyridoxal 5'-phosphate</name>
        <dbReference type="ChEBI" id="CHEBI:597326"/>
    </cofactor>
</comment>
<evidence type="ECO:0000259" key="8">
    <source>
        <dbReference type="Pfam" id="PF00266"/>
    </source>
</evidence>
<keyword evidence="6" id="KW-0411">Iron-sulfur</keyword>
<dbReference type="Gene3D" id="3.90.1150.10">
    <property type="entry name" value="Aspartate Aminotransferase, domain 1"/>
    <property type="match status" value="1"/>
</dbReference>
<dbReference type="InterPro" id="IPR000192">
    <property type="entry name" value="Aminotrans_V_dom"/>
</dbReference>
<keyword evidence="3" id="KW-0479">Metal-binding</keyword>
<dbReference type="NCBIfam" id="NF002806">
    <property type="entry name" value="PRK02948.1"/>
    <property type="match status" value="1"/>
</dbReference>
<evidence type="ECO:0000256" key="4">
    <source>
        <dbReference type="ARBA" id="ARBA00022898"/>
    </source>
</evidence>
<keyword evidence="10" id="KW-1185">Reference proteome</keyword>
<evidence type="ECO:0000256" key="1">
    <source>
        <dbReference type="ARBA" id="ARBA00001933"/>
    </source>
</evidence>
<dbReference type="PANTHER" id="PTHR11601:SF36">
    <property type="entry name" value="CYSTEINE DESULFURASE NIFS-RELATED"/>
    <property type="match status" value="1"/>
</dbReference>
<reference evidence="9 10" key="1">
    <citation type="submission" date="2016-07" db="EMBL/GenBank/DDBJ databases">
        <title>Caryophanon latum genome sequencing.</title>
        <authorList>
            <person name="Verma A."/>
            <person name="Pal Y."/>
            <person name="Krishnamurthi S."/>
        </authorList>
    </citation>
    <scope>NUCLEOTIDE SEQUENCE [LARGE SCALE GENOMIC DNA]</scope>
    <source>
        <strain evidence="9 10">DSM 14151</strain>
    </source>
</reference>
<dbReference type="AlphaFoldDB" id="A0A1C0Z0S6"/>
<gene>
    <name evidence="9" type="ORF">A6K76_00775</name>
</gene>
<evidence type="ECO:0000313" key="10">
    <source>
        <dbReference type="Proteomes" id="UP000093482"/>
    </source>
</evidence>
<dbReference type="Pfam" id="PF00266">
    <property type="entry name" value="Aminotran_5"/>
    <property type="match status" value="1"/>
</dbReference>
<dbReference type="Proteomes" id="UP000093482">
    <property type="component" value="Unassembled WGS sequence"/>
</dbReference>